<gene>
    <name evidence="2" type="ORF">CL6EHI_035130</name>
</gene>
<sequence>MTSIECSKQLESTVKFVQEAINRFALHDSLKYNFLVQQLNNPFNDKIMTWIQSLTQCTTLIQPSHTELVNALYSIKLPPSQPIYEVYGTLLLHLVTANTAHVQGALNSLFLRIIPDNEAIFPVLVTLFQKFIGLVPLSSRIFPQIFTKCIPTRWRPINEFCTYILFFLKAVRLVPEVAGLAVLASIDRAVLYDSELQKSTELFAMEENDTASSLDSIISFLLGWIKDIPLELEQSLFIAFDAYVARANYLTHVPIAYLTYCYTEERCCKFVRFLIENVQNHNINDSYRALYICHLGGFVADSTLLPAAITLDVINQIGEIFKIENNVVIKLLLCQQVFRIINNKIIELQTRTDISGLFGQQSILVHMIIDQCNPLGNCSQKTVREFVNICKEKQLIDPQQVLAQHALLSEPQFISCPLCSYDPYDVPSTFRESVKNLIVERHIDEVQPTTSKEESSWQQNSWDFSL</sequence>
<accession>A0A5K1UHU8</accession>
<evidence type="ECO:0000313" key="3">
    <source>
        <dbReference type="Proteomes" id="UP000078387"/>
    </source>
</evidence>
<comment type="similarity">
    <text evidence="1">Belongs to the RRN3 family.</text>
</comment>
<evidence type="ECO:0000256" key="1">
    <source>
        <dbReference type="ARBA" id="ARBA00010098"/>
    </source>
</evidence>
<dbReference type="Proteomes" id="UP000078387">
    <property type="component" value="Unassembled WGS sequence"/>
</dbReference>
<dbReference type="GO" id="GO:0001042">
    <property type="term" value="F:RNA polymerase I core binding"/>
    <property type="evidence" value="ECO:0007669"/>
    <property type="project" value="TreeGrafter"/>
</dbReference>
<reference evidence="2 3" key="1">
    <citation type="submission" date="2016-05" db="EMBL/GenBank/DDBJ databases">
        <title>First whole genome sequencing of Entamoeba histolytica HM1:IMSS-clone-6.</title>
        <authorList>
            <person name="Mukherjee Avik.K."/>
            <person name="Izumyama S."/>
            <person name="Nakada-Tsukui K."/>
            <person name="Nozaki T."/>
        </authorList>
    </citation>
    <scope>NUCLEOTIDE SEQUENCE [LARGE SCALE GENOMIC DNA]</scope>
    <source>
        <strain evidence="2 3">HM1:IMSS clone 6</strain>
    </source>
</reference>
<dbReference type="GO" id="GO:0006361">
    <property type="term" value="P:transcription initiation at RNA polymerase I promoter"/>
    <property type="evidence" value="ECO:0007669"/>
    <property type="project" value="InterPro"/>
</dbReference>
<name>A0A5K1UHU8_ENTHI</name>
<dbReference type="GO" id="GO:0001181">
    <property type="term" value="F:RNA polymerase I general transcription initiation factor activity"/>
    <property type="evidence" value="ECO:0007669"/>
    <property type="project" value="InterPro"/>
</dbReference>
<dbReference type="AlphaFoldDB" id="A0A5K1UHU8"/>
<dbReference type="VEuPathDB" id="AmoebaDB:EHI_035130"/>
<proteinExistence type="inferred from homology"/>
<dbReference type="VEuPathDB" id="AmoebaDB:EHI7A_076600"/>
<comment type="caution">
    <text evidence="2">The sequence shown here is derived from an EMBL/GenBank/DDBJ whole genome shotgun (WGS) entry which is preliminary data.</text>
</comment>
<dbReference type="InterPro" id="IPR007991">
    <property type="entry name" value="RNA_pol_I_trans_ini_fac_RRN3"/>
</dbReference>
<dbReference type="VEuPathDB" id="AmoebaDB:EHI8A_096500"/>
<organism evidence="2 3">
    <name type="scientific">Entamoeba histolytica</name>
    <dbReference type="NCBI Taxonomy" id="5759"/>
    <lineage>
        <taxon>Eukaryota</taxon>
        <taxon>Amoebozoa</taxon>
        <taxon>Evosea</taxon>
        <taxon>Archamoebae</taxon>
        <taxon>Mastigamoebida</taxon>
        <taxon>Entamoebidae</taxon>
        <taxon>Entamoeba</taxon>
    </lineage>
</organism>
<dbReference type="PANTHER" id="PTHR12790:SF0">
    <property type="entry name" value="RNA POLYMERASE I-SPECIFIC TRANSCRIPTION INITIATION FACTOR RRN3-RELATED"/>
    <property type="match status" value="1"/>
</dbReference>
<evidence type="ECO:0000313" key="2">
    <source>
        <dbReference type="EMBL" id="GAT96461.1"/>
    </source>
</evidence>
<dbReference type="GO" id="GO:0005634">
    <property type="term" value="C:nucleus"/>
    <property type="evidence" value="ECO:0007669"/>
    <property type="project" value="TreeGrafter"/>
</dbReference>
<dbReference type="PANTHER" id="PTHR12790">
    <property type="entry name" value="TRANSCRIPTION INITIATION FACTOR IA RRN3"/>
    <property type="match status" value="1"/>
</dbReference>
<dbReference type="OMA" id="NEERCCK"/>
<protein>
    <submittedName>
        <fullName evidence="2">Uncharacterized protein</fullName>
    </submittedName>
</protein>
<dbReference type="EMBL" id="BDEQ01000001">
    <property type="protein sequence ID" value="GAT96461.1"/>
    <property type="molecule type" value="Genomic_DNA"/>
</dbReference>
<dbReference type="VEuPathDB" id="AmoebaDB:KM1_139460"/>
<dbReference type="Pfam" id="PF05327">
    <property type="entry name" value="RRN3"/>
    <property type="match status" value="1"/>
</dbReference>